<feature type="domain" description="BTB" evidence="4">
    <location>
        <begin position="501"/>
        <end position="557"/>
    </location>
</feature>
<dbReference type="SMART" id="SM00612">
    <property type="entry name" value="Kelch"/>
    <property type="match status" value="3"/>
</dbReference>
<dbReference type="AlphaFoldDB" id="A0AAV7Z9B3"/>
<keyword evidence="2" id="KW-0677">Repeat</keyword>
<dbReference type="EMBL" id="JANTQA010000033">
    <property type="protein sequence ID" value="KAJ3437377.1"/>
    <property type="molecule type" value="Genomic_DNA"/>
</dbReference>
<evidence type="ECO:0000313" key="5">
    <source>
        <dbReference type="EMBL" id="KAJ3437377.1"/>
    </source>
</evidence>
<dbReference type="PANTHER" id="PTHR46093:SF18">
    <property type="entry name" value="FIBRONECTIN TYPE-III DOMAIN-CONTAINING PROTEIN"/>
    <property type="match status" value="1"/>
</dbReference>
<dbReference type="SUPFAM" id="SSF54695">
    <property type="entry name" value="POZ domain"/>
    <property type="match status" value="1"/>
</dbReference>
<evidence type="ECO:0000256" key="2">
    <source>
        <dbReference type="ARBA" id="ARBA00022737"/>
    </source>
</evidence>
<sequence>MNTFWIAEDLIPNGRKPKKRCYTNLHWYNGKILVFAGNESSELRYNDVEQFDPETHKWVNLETSGTAPTPRSNPTSCIYEDKMFAYGGYDGNPKRDFHVLDLKTLKWTKLSAVGTPPEGTSQLDSCLIGKWWYICGGESNRNEFTDKMSRIDLSVINDKQSTFNWESVTYNSTTNIQPQVFLTMNHYKGCLYVYGGRSSNSESVDDIWCFDLEKRTWSKIENKGSSKPEKRLGCASCIWDQYLLVVGGNSNQEFVDFWAFDLESHIWKQIDYRFGKIWDNVLLDEKKEQQTQNNDQLILKRAYHSVLVDPDRYVFYIYAGAYQKNFAWERYDDMIKIKFGDGLQQDLKSLLQDNQVASDVAMVSTDNYKYNLHSALLSARIKIKEPIVEMEKIITSNNKLFVDKLLSVIYCGNYKNIGDSDNEDLAKILKKLELTIDPVNNWINFRNDIYQLFSQSINCDFKLLVKDDDDDEEDDDEDEDEGSKEDAESDDDDEEEDYYVELPVHKFMLAARSQLFKKMFKMDSENLKNVKNFSNFSLENIECFLKFIYRNMLILTADEDITNMYQELSEFPEYYQMNGFELTEQLHFLMRNKNKNENN</sequence>
<dbReference type="PROSITE" id="PS50097">
    <property type="entry name" value="BTB"/>
    <property type="match status" value="1"/>
</dbReference>
<dbReference type="InterPro" id="IPR006652">
    <property type="entry name" value="Kelch_1"/>
</dbReference>
<comment type="caution">
    <text evidence="5">The sequence shown here is derived from an EMBL/GenBank/DDBJ whole genome shotgun (WGS) entry which is preliminary data.</text>
</comment>
<protein>
    <submittedName>
        <fullName evidence="5">Kelch repeat protein</fullName>
    </submittedName>
</protein>
<dbReference type="Gene3D" id="2.120.10.80">
    <property type="entry name" value="Kelch-type beta propeller"/>
    <property type="match status" value="2"/>
</dbReference>
<dbReference type="CDD" id="cd18186">
    <property type="entry name" value="BTB_POZ_ZBTB_KLHL-like"/>
    <property type="match status" value="1"/>
</dbReference>
<evidence type="ECO:0000256" key="1">
    <source>
        <dbReference type="ARBA" id="ARBA00022441"/>
    </source>
</evidence>
<feature type="region of interest" description="Disordered" evidence="3">
    <location>
        <begin position="468"/>
        <end position="495"/>
    </location>
</feature>
<dbReference type="InterPro" id="IPR011333">
    <property type="entry name" value="SKP1/BTB/POZ_sf"/>
</dbReference>
<dbReference type="InterPro" id="IPR000210">
    <property type="entry name" value="BTB/POZ_dom"/>
</dbReference>
<dbReference type="PANTHER" id="PTHR46093">
    <property type="entry name" value="ACYL-COA-BINDING DOMAIN-CONTAINING PROTEIN 5"/>
    <property type="match status" value="1"/>
</dbReference>
<name>A0AAV7Z9B3_9EUKA</name>
<dbReference type="SMART" id="SM00225">
    <property type="entry name" value="BTB"/>
    <property type="match status" value="1"/>
</dbReference>
<evidence type="ECO:0000313" key="6">
    <source>
        <dbReference type="Proteomes" id="UP001146793"/>
    </source>
</evidence>
<gene>
    <name evidence="5" type="ORF">M0812_16538</name>
</gene>
<dbReference type="SUPFAM" id="SSF117281">
    <property type="entry name" value="Kelch motif"/>
    <property type="match status" value="2"/>
</dbReference>
<organism evidence="5 6">
    <name type="scientific">Anaeramoeba flamelloides</name>
    <dbReference type="NCBI Taxonomy" id="1746091"/>
    <lineage>
        <taxon>Eukaryota</taxon>
        <taxon>Metamonada</taxon>
        <taxon>Anaeramoebidae</taxon>
        <taxon>Anaeramoeba</taxon>
    </lineage>
</organism>
<dbReference type="Gene3D" id="3.30.710.10">
    <property type="entry name" value="Potassium Channel Kv1.1, Chain A"/>
    <property type="match status" value="1"/>
</dbReference>
<dbReference type="Proteomes" id="UP001146793">
    <property type="component" value="Unassembled WGS sequence"/>
</dbReference>
<evidence type="ECO:0000256" key="3">
    <source>
        <dbReference type="SAM" id="MobiDB-lite"/>
    </source>
</evidence>
<keyword evidence="1" id="KW-0880">Kelch repeat</keyword>
<dbReference type="Pfam" id="PF24681">
    <property type="entry name" value="Kelch_KLHDC2_KLHL20_DRC7"/>
    <property type="match status" value="2"/>
</dbReference>
<proteinExistence type="predicted"/>
<accession>A0AAV7Z9B3</accession>
<dbReference type="InterPro" id="IPR015915">
    <property type="entry name" value="Kelch-typ_b-propeller"/>
</dbReference>
<dbReference type="Pfam" id="PF00651">
    <property type="entry name" value="BTB"/>
    <property type="match status" value="1"/>
</dbReference>
<reference evidence="5" key="1">
    <citation type="submission" date="2022-08" db="EMBL/GenBank/DDBJ databases">
        <title>Novel sulphate-reducing endosymbionts in the free-living metamonad Anaeramoeba.</title>
        <authorList>
            <person name="Jerlstrom-Hultqvist J."/>
            <person name="Cepicka I."/>
            <person name="Gallot-Lavallee L."/>
            <person name="Salas-Leiva D."/>
            <person name="Curtis B.A."/>
            <person name="Zahonova K."/>
            <person name="Pipaliya S."/>
            <person name="Dacks J."/>
            <person name="Roger A.J."/>
        </authorList>
    </citation>
    <scope>NUCLEOTIDE SEQUENCE</scope>
    <source>
        <strain evidence="5">Busselton2</strain>
    </source>
</reference>
<evidence type="ECO:0000259" key="4">
    <source>
        <dbReference type="PROSITE" id="PS50097"/>
    </source>
</evidence>